<dbReference type="Pfam" id="PF00581">
    <property type="entry name" value="Rhodanese"/>
    <property type="match status" value="1"/>
</dbReference>
<dbReference type="InterPro" id="IPR001763">
    <property type="entry name" value="Rhodanese-like_dom"/>
</dbReference>
<dbReference type="RefSeq" id="WP_380773537.1">
    <property type="nucleotide sequence ID" value="NZ_JBHUEO010000019.1"/>
</dbReference>
<evidence type="ECO:0000313" key="2">
    <source>
        <dbReference type="EMBL" id="MFD1706781.1"/>
    </source>
</evidence>
<organism evidence="2 3">
    <name type="scientific">Siminovitchia sediminis</name>
    <dbReference type="NCBI Taxonomy" id="1274353"/>
    <lineage>
        <taxon>Bacteria</taxon>
        <taxon>Bacillati</taxon>
        <taxon>Bacillota</taxon>
        <taxon>Bacilli</taxon>
        <taxon>Bacillales</taxon>
        <taxon>Bacillaceae</taxon>
        <taxon>Siminovitchia</taxon>
    </lineage>
</organism>
<keyword evidence="3" id="KW-1185">Reference proteome</keyword>
<gene>
    <name evidence="2" type="ORF">ACFSCZ_08545</name>
</gene>
<dbReference type="SMART" id="SM00450">
    <property type="entry name" value="RHOD"/>
    <property type="match status" value="1"/>
</dbReference>
<name>A0ABW4KJ35_9BACI</name>
<reference evidence="3" key="1">
    <citation type="journal article" date="2019" name="Int. J. Syst. Evol. Microbiol.">
        <title>The Global Catalogue of Microorganisms (GCM) 10K type strain sequencing project: providing services to taxonomists for standard genome sequencing and annotation.</title>
        <authorList>
            <consortium name="The Broad Institute Genomics Platform"/>
            <consortium name="The Broad Institute Genome Sequencing Center for Infectious Disease"/>
            <person name="Wu L."/>
            <person name="Ma J."/>
        </authorList>
    </citation>
    <scope>NUCLEOTIDE SEQUENCE [LARGE SCALE GENOMIC DNA]</scope>
    <source>
        <strain evidence="3">CGMCC 1.12295</strain>
    </source>
</reference>
<sequence length="104" mass="11777">MMEVKTIKADEVKTKLANGETLFLIDVRENEEVREGMIPEAVHIRMGDIPGHLDQFNKETEYIIICKAGGRSHRVCEYLTAHGYKAVNMVGGMDDWNGETKPKQ</sequence>
<evidence type="ECO:0000259" key="1">
    <source>
        <dbReference type="PROSITE" id="PS50206"/>
    </source>
</evidence>
<protein>
    <submittedName>
        <fullName evidence="2">Rhodanese-like domain-containing protein</fullName>
    </submittedName>
</protein>
<evidence type="ECO:0000313" key="3">
    <source>
        <dbReference type="Proteomes" id="UP001597301"/>
    </source>
</evidence>
<dbReference type="EMBL" id="JBHUEO010000019">
    <property type="protein sequence ID" value="MFD1706781.1"/>
    <property type="molecule type" value="Genomic_DNA"/>
</dbReference>
<dbReference type="PROSITE" id="PS50206">
    <property type="entry name" value="RHODANESE_3"/>
    <property type="match status" value="1"/>
</dbReference>
<dbReference type="CDD" id="cd00158">
    <property type="entry name" value="RHOD"/>
    <property type="match status" value="1"/>
</dbReference>
<dbReference type="InterPro" id="IPR050229">
    <property type="entry name" value="GlpE_sulfurtransferase"/>
</dbReference>
<dbReference type="Gene3D" id="3.40.250.10">
    <property type="entry name" value="Rhodanese-like domain"/>
    <property type="match status" value="1"/>
</dbReference>
<comment type="caution">
    <text evidence="2">The sequence shown here is derived from an EMBL/GenBank/DDBJ whole genome shotgun (WGS) entry which is preliminary data.</text>
</comment>
<feature type="domain" description="Rhodanese" evidence="1">
    <location>
        <begin position="18"/>
        <end position="102"/>
    </location>
</feature>
<proteinExistence type="predicted"/>
<dbReference type="PANTHER" id="PTHR43031">
    <property type="entry name" value="FAD-DEPENDENT OXIDOREDUCTASE"/>
    <property type="match status" value="1"/>
</dbReference>
<accession>A0ABW4KJ35</accession>
<dbReference type="Proteomes" id="UP001597301">
    <property type="component" value="Unassembled WGS sequence"/>
</dbReference>
<dbReference type="PANTHER" id="PTHR43031:SF17">
    <property type="entry name" value="SULFURTRANSFERASE YTWF-RELATED"/>
    <property type="match status" value="1"/>
</dbReference>
<dbReference type="InterPro" id="IPR036873">
    <property type="entry name" value="Rhodanese-like_dom_sf"/>
</dbReference>
<dbReference type="SUPFAM" id="SSF52821">
    <property type="entry name" value="Rhodanese/Cell cycle control phosphatase"/>
    <property type="match status" value="1"/>
</dbReference>